<accession>A0ACC3SIW1</accession>
<proteinExistence type="predicted"/>
<keyword evidence="2" id="KW-1185">Reference proteome</keyword>
<reference evidence="1" key="1">
    <citation type="submission" date="2024-02" db="EMBL/GenBank/DDBJ databases">
        <title>Metagenome Assembled Genome of Zalaria obscura JY119.</title>
        <authorList>
            <person name="Vighnesh L."/>
            <person name="Jagadeeshwari U."/>
            <person name="Venkata Ramana C."/>
            <person name="Sasikala C."/>
        </authorList>
    </citation>
    <scope>NUCLEOTIDE SEQUENCE</scope>
    <source>
        <strain evidence="1">JY119</strain>
    </source>
</reference>
<evidence type="ECO:0000313" key="1">
    <source>
        <dbReference type="EMBL" id="KAK8215457.1"/>
    </source>
</evidence>
<name>A0ACC3SIW1_9PEZI</name>
<protein>
    <submittedName>
        <fullName evidence="1">Uncharacterized protein</fullName>
    </submittedName>
</protein>
<evidence type="ECO:0000313" key="2">
    <source>
        <dbReference type="Proteomes" id="UP001320706"/>
    </source>
</evidence>
<comment type="caution">
    <text evidence="1">The sequence shown here is derived from an EMBL/GenBank/DDBJ whole genome shotgun (WGS) entry which is preliminary data.</text>
</comment>
<dbReference type="Proteomes" id="UP001320706">
    <property type="component" value="Unassembled WGS sequence"/>
</dbReference>
<dbReference type="EMBL" id="JAMKPW020000008">
    <property type="protein sequence ID" value="KAK8215457.1"/>
    <property type="molecule type" value="Genomic_DNA"/>
</dbReference>
<gene>
    <name evidence="1" type="ORF">M8818_002078</name>
</gene>
<organism evidence="1 2">
    <name type="scientific">Zalaria obscura</name>
    <dbReference type="NCBI Taxonomy" id="2024903"/>
    <lineage>
        <taxon>Eukaryota</taxon>
        <taxon>Fungi</taxon>
        <taxon>Dikarya</taxon>
        <taxon>Ascomycota</taxon>
        <taxon>Pezizomycotina</taxon>
        <taxon>Dothideomycetes</taxon>
        <taxon>Dothideomycetidae</taxon>
        <taxon>Dothideales</taxon>
        <taxon>Zalariaceae</taxon>
        <taxon>Zalaria</taxon>
    </lineage>
</organism>
<sequence>MTTTIRARFGTAKEDLKRKRKPSGWVLEKQKVTFADPDRWTNIDTDVTPVHPPSSVIAVGLTWREAIICLIFGSLLDTIPMVLNGAIGAHLRVPFPVAARSSFGFYFARFAVVVRMVTALFWHAIQTYTGSTAITQCIRAIWPSYLDIPNHIPESVGITSQQLISHCLFWAIQFPVLLTPPHKLKWFFVFKAVTVLVVGVAMVITMTSKAGGTGGIWDQKYEVSGSTRSWLILSCMMSVAGGWATMATNIPDFTRYLKDPNGVYWQAFFLPAIKLLLGIFGIICTSCARVVYGNASSLQRFMSGLAAFLAPISAIMACDYWLVKHRAVDVPSLYRRHARYRYQYGINWRAAVAFLVSIAPNLPGLAAAVNTSIELSDGIKHVWDMYYIWGLSSAFFVYWALNYFWPAEKTIISRAIHQDVEVMDGMEVVNDGVHTPEPIGEVEKKVSDPVVQTV</sequence>